<dbReference type="InterPro" id="IPR052186">
    <property type="entry name" value="Hydantoin_racemase-like"/>
</dbReference>
<dbReference type="STRING" id="68570.DC74_6414"/>
<accession>A0A059WGC6</accession>
<evidence type="ECO:0000256" key="5">
    <source>
        <dbReference type="ARBA" id="ARBA00093199"/>
    </source>
</evidence>
<comment type="catalytic activity">
    <reaction evidence="5">
        <text>D-5-benzylhydantoin = L-5-benzylhydantoin</text>
        <dbReference type="Rhea" id="RHEA:83991"/>
        <dbReference type="ChEBI" id="CHEBI:176864"/>
        <dbReference type="ChEBI" id="CHEBI:233540"/>
    </reaction>
</comment>
<comment type="catalytic activity">
    <reaction evidence="2">
        <text>a D-5-monosubstituted hydantoin = a L-5-monosubstituted hydantoin</text>
        <dbReference type="Rhea" id="RHEA:46624"/>
        <dbReference type="ChEBI" id="CHEBI:86339"/>
        <dbReference type="ChEBI" id="CHEBI:86340"/>
        <dbReference type="EC" id="5.1.99.5"/>
    </reaction>
</comment>
<name>A0A059WGC6_STRNR</name>
<gene>
    <name evidence="7" type="ORF">SALB_07146</name>
</gene>
<proteinExistence type="inferred from homology"/>
<dbReference type="AlphaFoldDB" id="A0A059WGC6"/>
<dbReference type="InterPro" id="IPR053714">
    <property type="entry name" value="Iso_Racemase_Enz_sf"/>
</dbReference>
<dbReference type="eggNOG" id="COG4126">
    <property type="taxonomic scope" value="Bacteria"/>
</dbReference>
<dbReference type="EC" id="5.1.99.5" evidence="3"/>
<dbReference type="PANTHER" id="PTHR28047:SF5">
    <property type="entry name" value="PROTEIN DCG1"/>
    <property type="match status" value="1"/>
</dbReference>
<evidence type="ECO:0000256" key="2">
    <source>
        <dbReference type="ARBA" id="ARBA00051635"/>
    </source>
</evidence>
<comment type="similarity">
    <text evidence="1">Belongs to the HyuE racemase family.</text>
</comment>
<dbReference type="EMBL" id="BHXC01000007">
    <property type="protein sequence ID" value="GCB94347.1"/>
    <property type="molecule type" value="Genomic_DNA"/>
</dbReference>
<comment type="caution">
    <text evidence="7">The sequence shown here is derived from an EMBL/GenBank/DDBJ whole genome shotgun (WGS) entry which is preliminary data.</text>
</comment>
<reference evidence="7 8" key="1">
    <citation type="journal article" date="2019" name="Microbiol. Resour. Announc.">
        <title>Draft Genome Sequence of the Most Traditional epsilon-Poly-l-Lysine Producer, Streptomyces albulus NBRC14147.</title>
        <authorList>
            <person name="Yamanaka K."/>
            <person name="Hamano Y."/>
        </authorList>
    </citation>
    <scope>NUCLEOTIDE SEQUENCE [LARGE SCALE GENOMIC DNA]</scope>
    <source>
        <strain evidence="7 8">NBRC 14147</strain>
    </source>
</reference>
<evidence type="ECO:0000256" key="6">
    <source>
        <dbReference type="SAM" id="MobiDB-lite"/>
    </source>
</evidence>
<dbReference type="RefSeq" id="WP_016578994.1">
    <property type="nucleotide sequence ID" value="NZ_BHXC01000007.1"/>
</dbReference>
<sequence length="268" mass="28113">MRILVMNPNTTASMTASIRATATAVAAPGTEILATEPLWGPESIEGHFEGYLSAAAVLDRLATLDTPFDALVMAGFGEPGREGAQELLDVPVLDITECAAQMALMLGHSYGIVTTLDRAVPQIRDRLLTAGLLQRCAGVRGTGLGVLELEEDPERTVEVILQTARAVVRDGAEVICLGCGGMAGLQERVAAELGVPVVDGVAAAVKFAEAVVGLGLTTSAQRSFAPPRPKAIGSWPLSRHLARTAAGERYRMHDSARHTDFSSETSGI</sequence>
<dbReference type="FunFam" id="3.40.50.12500:FF:000001">
    <property type="entry name" value="Putative hydantoin racemase"/>
    <property type="match status" value="1"/>
</dbReference>
<feature type="compositionally biased region" description="Basic and acidic residues" evidence="6">
    <location>
        <begin position="249"/>
        <end position="261"/>
    </location>
</feature>
<dbReference type="PANTHER" id="PTHR28047">
    <property type="entry name" value="PROTEIN DCG1"/>
    <property type="match status" value="1"/>
</dbReference>
<evidence type="ECO:0000256" key="3">
    <source>
        <dbReference type="ARBA" id="ARBA00066406"/>
    </source>
</evidence>
<evidence type="ECO:0000313" key="7">
    <source>
        <dbReference type="EMBL" id="GCB94347.1"/>
    </source>
</evidence>
<dbReference type="Gene3D" id="3.40.50.12500">
    <property type="match status" value="1"/>
</dbReference>
<dbReference type="GO" id="GO:0047661">
    <property type="term" value="F:amino-acid racemase activity"/>
    <property type="evidence" value="ECO:0007669"/>
    <property type="project" value="InterPro"/>
</dbReference>
<evidence type="ECO:0000256" key="4">
    <source>
        <dbReference type="ARBA" id="ARBA00067972"/>
    </source>
</evidence>
<evidence type="ECO:0000313" key="8">
    <source>
        <dbReference type="Proteomes" id="UP000288351"/>
    </source>
</evidence>
<dbReference type="GO" id="GO:0036348">
    <property type="term" value="F:hydantoin racemase activity"/>
    <property type="evidence" value="ECO:0007669"/>
    <property type="project" value="UniProtKB-EC"/>
</dbReference>
<dbReference type="Pfam" id="PF01177">
    <property type="entry name" value="Asp_Glu_race"/>
    <property type="match status" value="1"/>
</dbReference>
<feature type="region of interest" description="Disordered" evidence="6">
    <location>
        <begin position="249"/>
        <end position="268"/>
    </location>
</feature>
<organism evidence="7 8">
    <name type="scientific">Streptomyces noursei</name>
    <name type="common">Streptomyces albulus</name>
    <dbReference type="NCBI Taxonomy" id="1971"/>
    <lineage>
        <taxon>Bacteria</taxon>
        <taxon>Bacillati</taxon>
        <taxon>Actinomycetota</taxon>
        <taxon>Actinomycetes</taxon>
        <taxon>Kitasatosporales</taxon>
        <taxon>Streptomycetaceae</taxon>
        <taxon>Streptomyces</taxon>
    </lineage>
</organism>
<protein>
    <recommendedName>
        <fullName evidence="4">Hydantoin racemase</fullName>
        <ecNumber evidence="3">5.1.99.5</ecNumber>
    </recommendedName>
</protein>
<evidence type="ECO:0000256" key="1">
    <source>
        <dbReference type="ARBA" id="ARBA00038414"/>
    </source>
</evidence>
<dbReference type="InterPro" id="IPR015942">
    <property type="entry name" value="Asp/Glu/hydantoin_racemase"/>
</dbReference>
<dbReference type="Proteomes" id="UP000288351">
    <property type="component" value="Unassembled WGS sequence"/>
</dbReference>